<evidence type="ECO:0000259" key="7">
    <source>
        <dbReference type="PROSITE" id="PS50102"/>
    </source>
</evidence>
<dbReference type="InterPro" id="IPR035979">
    <property type="entry name" value="RBD_domain_sf"/>
</dbReference>
<dbReference type="SMART" id="SM00386">
    <property type="entry name" value="HAT"/>
    <property type="match status" value="6"/>
</dbReference>
<dbReference type="STRING" id="684364.F4NW58"/>
<dbReference type="Gene3D" id="1.25.40.10">
    <property type="entry name" value="Tetratricopeptide repeat domain"/>
    <property type="match status" value="2"/>
</dbReference>
<dbReference type="Proteomes" id="UP000007241">
    <property type="component" value="Unassembled WGS sequence"/>
</dbReference>
<dbReference type="FunCoup" id="F4NW58">
    <property type="interactions" value="654"/>
</dbReference>
<reference evidence="8 9" key="1">
    <citation type="submission" date="2009-12" db="EMBL/GenBank/DDBJ databases">
        <title>The draft genome of Batrachochytrium dendrobatidis.</title>
        <authorList>
            <consortium name="US DOE Joint Genome Institute (JGI-PGF)"/>
            <person name="Kuo A."/>
            <person name="Salamov A."/>
            <person name="Schmutz J."/>
            <person name="Lucas S."/>
            <person name="Pitluck S."/>
            <person name="Rosenblum E."/>
            <person name="Stajich J."/>
            <person name="Eisen M."/>
            <person name="Grigoriev I.V."/>
        </authorList>
    </citation>
    <scope>NUCLEOTIDE SEQUENCE [LARGE SCALE GENOMIC DNA]</scope>
    <source>
        <strain evidence="9">JAM81 / FGSC 10211</strain>
    </source>
</reference>
<sequence>MASKQQNDLSDSDGSNEFESNMQVDQKTCQVSEAQLTCLYERLTANIYDYDAHVGIIAAMKALGDLEALRQARQTMADIFPLTETMWIDWVSDEMPLAANKTLKLELIQTFQRSVTDYLCKSIPLWKMYLDYVLEEYSESLKDGTNWLSTDQVQKICSAARKATDHHYTKIDSSFENVEKMRKMFLDRLKQPHQEIDKTLESYSPFESQYNQKEYFERLKLATQICNKTKKDQKYCESLERKLEQSEYSLDAFNAYLSFEKKQANGGNIKFIQTLYERALSLHCLDPTLWNSYLIYMTVWDKLPTTLVSIAERAVRNCMTSGPLWCHLLRIKTIARKPRSDVTEDYQRAIRFLSMAGDFQQILAVAMCHCEVELKCIAFDDTYTPDTVRAVFQETAMYLDAITNIDPLAKFQRFWAKAEEYFFKDVSTARNIYHIVVKRVPFLTEAWLEFVQFEIRHDNISKARSLLKQAALQNTNAPEQIYEQWIEFERIRGGLDTLYEALDKIHVLQARLAKVRDAKSTGVGDQYHAAATCLIASQNQHAISADSASPLLVENTKKRSVVENEAEAHSKRAKIEEAIHEPSQEPHAGKLPGSLAEYKVINNSMAGNMVYLSKLSQNTTESTILKHFGVYGQVEDLFMQPNEESGELEAFVEFSKAELVRKIVLDGPISINGTVVTPCRCRPSQMVWDFKQHEEKTKIYVSNLSPQMQKRQLRHIFSEFGKIREIRLQNRKTMAFAYIDFEKEEDAIKSLKMNQAVIEKTGDRKIGVAISDPTKKMQIDHKKLYVSNLSHTMTEDDLQELFSKFGEISALRVVRMPNGNSKGIAFVEYNQEDHAKEAMTLNGTMVDGRLIVVSVSDPNLRKGKSTMESARTAGKEKTQLNATSSSTAATSKDIKSDSSVKFTATNSMAFTPRAVRAPKKRGRSSIVIKAKPDDAFAAGTALTNNEKRPANKDSHESSKTQ</sequence>
<dbReference type="SUPFAM" id="SSF54928">
    <property type="entry name" value="RNA-binding domain, RBD"/>
    <property type="match status" value="2"/>
</dbReference>
<feature type="domain" description="RRM" evidence="7">
    <location>
        <begin position="608"/>
        <end position="693"/>
    </location>
</feature>
<dbReference type="EMBL" id="GL882880">
    <property type="protein sequence ID" value="EGF82774.1"/>
    <property type="molecule type" value="Genomic_DNA"/>
</dbReference>
<dbReference type="OMA" id="LWARYIL"/>
<dbReference type="GO" id="GO:0003723">
    <property type="term" value="F:RNA binding"/>
    <property type="evidence" value="ECO:0007669"/>
    <property type="project" value="UniProtKB-UniRule"/>
</dbReference>
<dbReference type="Pfam" id="PF05843">
    <property type="entry name" value="Suf"/>
    <property type="match status" value="1"/>
</dbReference>
<dbReference type="InterPro" id="IPR003107">
    <property type="entry name" value="HAT"/>
</dbReference>
<dbReference type="InterPro" id="IPR008847">
    <property type="entry name" value="Suf"/>
</dbReference>
<dbReference type="OrthoDB" id="360390at2759"/>
<dbReference type="SUPFAM" id="SSF48452">
    <property type="entry name" value="TPR-like"/>
    <property type="match status" value="1"/>
</dbReference>
<dbReference type="SMART" id="SM00360">
    <property type="entry name" value="RRM"/>
    <property type="match status" value="3"/>
</dbReference>
<dbReference type="GO" id="GO:0006396">
    <property type="term" value="P:RNA processing"/>
    <property type="evidence" value="ECO:0007669"/>
    <property type="project" value="InterPro"/>
</dbReference>
<evidence type="ECO:0000256" key="5">
    <source>
        <dbReference type="PROSITE-ProRule" id="PRU00176"/>
    </source>
</evidence>
<evidence type="ECO:0000313" key="9">
    <source>
        <dbReference type="Proteomes" id="UP000007241"/>
    </source>
</evidence>
<feature type="region of interest" description="Disordered" evidence="6">
    <location>
        <begin position="1"/>
        <end position="21"/>
    </location>
</feature>
<evidence type="ECO:0000256" key="1">
    <source>
        <dbReference type="ARBA" id="ARBA00004123"/>
    </source>
</evidence>
<evidence type="ECO:0000256" key="6">
    <source>
        <dbReference type="SAM" id="MobiDB-lite"/>
    </source>
</evidence>
<feature type="domain" description="RRM" evidence="7">
    <location>
        <begin position="782"/>
        <end position="858"/>
    </location>
</feature>
<protein>
    <recommendedName>
        <fullName evidence="7">RRM domain-containing protein</fullName>
    </recommendedName>
</protein>
<dbReference type="InterPro" id="IPR000504">
    <property type="entry name" value="RRM_dom"/>
</dbReference>
<feature type="domain" description="RRM" evidence="7">
    <location>
        <begin position="697"/>
        <end position="773"/>
    </location>
</feature>
<feature type="compositionally biased region" description="Basic and acidic residues" evidence="6">
    <location>
        <begin position="945"/>
        <end position="961"/>
    </location>
</feature>
<keyword evidence="3 5" id="KW-0694">RNA-binding</keyword>
<dbReference type="GO" id="GO:0005634">
    <property type="term" value="C:nucleus"/>
    <property type="evidence" value="ECO:0007669"/>
    <property type="project" value="UniProtKB-SubCell"/>
</dbReference>
<dbReference type="PROSITE" id="PS50102">
    <property type="entry name" value="RRM"/>
    <property type="match status" value="3"/>
</dbReference>
<name>F4NW58_BATDJ</name>
<dbReference type="HOGENOM" id="CLU_007172_1_1_1"/>
<feature type="region of interest" description="Disordered" evidence="6">
    <location>
        <begin position="915"/>
        <end position="961"/>
    </location>
</feature>
<keyword evidence="4" id="KW-0539">Nucleus</keyword>
<feature type="compositionally biased region" description="Low complexity" evidence="6">
    <location>
        <begin position="882"/>
        <end position="891"/>
    </location>
</feature>
<accession>F4NW58</accession>
<dbReference type="PANTHER" id="PTHR10352">
    <property type="entry name" value="EUKARYOTIC TRANSLATION INITIATION FACTOR 3 SUBUNIT G"/>
    <property type="match status" value="1"/>
</dbReference>
<gene>
    <name evidence="8" type="ORF">BATDEDRAFT_22908</name>
</gene>
<dbReference type="InterPro" id="IPR011990">
    <property type="entry name" value="TPR-like_helical_dom_sf"/>
</dbReference>
<organism evidence="8 9">
    <name type="scientific">Batrachochytrium dendrobatidis (strain JAM81 / FGSC 10211)</name>
    <name type="common">Frog chytrid fungus</name>
    <dbReference type="NCBI Taxonomy" id="684364"/>
    <lineage>
        <taxon>Eukaryota</taxon>
        <taxon>Fungi</taxon>
        <taxon>Fungi incertae sedis</taxon>
        <taxon>Chytridiomycota</taxon>
        <taxon>Chytridiomycota incertae sedis</taxon>
        <taxon>Chytridiomycetes</taxon>
        <taxon>Rhizophydiales</taxon>
        <taxon>Rhizophydiales incertae sedis</taxon>
        <taxon>Batrachochytrium</taxon>
    </lineage>
</organism>
<keyword evidence="9" id="KW-1185">Reference proteome</keyword>
<proteinExistence type="predicted"/>
<dbReference type="InterPro" id="IPR012677">
    <property type="entry name" value="Nucleotide-bd_a/b_plait_sf"/>
</dbReference>
<dbReference type="InParanoid" id="F4NW58"/>
<dbReference type="RefSeq" id="XP_006676664.1">
    <property type="nucleotide sequence ID" value="XM_006676601.1"/>
</dbReference>
<dbReference type="Gene3D" id="3.30.70.330">
    <property type="match status" value="3"/>
</dbReference>
<keyword evidence="2" id="KW-0677">Repeat</keyword>
<evidence type="ECO:0000256" key="3">
    <source>
        <dbReference type="ARBA" id="ARBA00022884"/>
    </source>
</evidence>
<evidence type="ECO:0000256" key="2">
    <source>
        <dbReference type="ARBA" id="ARBA00022737"/>
    </source>
</evidence>
<dbReference type="GeneID" id="18238079"/>
<evidence type="ECO:0000256" key="4">
    <source>
        <dbReference type="ARBA" id="ARBA00023242"/>
    </source>
</evidence>
<feature type="region of interest" description="Disordered" evidence="6">
    <location>
        <begin position="861"/>
        <end position="895"/>
    </location>
</feature>
<dbReference type="Pfam" id="PF00076">
    <property type="entry name" value="RRM_1"/>
    <property type="match status" value="3"/>
</dbReference>
<evidence type="ECO:0000313" key="8">
    <source>
        <dbReference type="EMBL" id="EGF82774.1"/>
    </source>
</evidence>
<dbReference type="CDD" id="cd00590">
    <property type="entry name" value="RRM_SF"/>
    <property type="match status" value="2"/>
</dbReference>
<comment type="subcellular location">
    <subcellularLocation>
        <location evidence="1">Nucleus</location>
    </subcellularLocation>
</comment>
<dbReference type="AlphaFoldDB" id="F4NW58"/>